<keyword evidence="4 5" id="KW-0472">Membrane</keyword>
<gene>
    <name evidence="6" type="ORF">JI741_11240</name>
</gene>
<dbReference type="Pfam" id="PF02674">
    <property type="entry name" value="Colicin_V"/>
    <property type="match status" value="1"/>
</dbReference>
<organism evidence="6 7">
    <name type="scientific">Chryseolinea lacunae</name>
    <dbReference type="NCBI Taxonomy" id="2801331"/>
    <lineage>
        <taxon>Bacteria</taxon>
        <taxon>Pseudomonadati</taxon>
        <taxon>Bacteroidota</taxon>
        <taxon>Cytophagia</taxon>
        <taxon>Cytophagales</taxon>
        <taxon>Fulvivirgaceae</taxon>
        <taxon>Chryseolinea</taxon>
    </lineage>
</organism>
<dbReference type="PANTHER" id="PTHR37306">
    <property type="entry name" value="COLICIN V PRODUCTION PROTEIN"/>
    <property type="match status" value="1"/>
</dbReference>
<dbReference type="EMBL" id="JAERRB010000003">
    <property type="protein sequence ID" value="MBL0741797.1"/>
    <property type="molecule type" value="Genomic_DNA"/>
</dbReference>
<evidence type="ECO:0000256" key="2">
    <source>
        <dbReference type="ARBA" id="ARBA00022692"/>
    </source>
</evidence>
<keyword evidence="7" id="KW-1185">Reference proteome</keyword>
<feature type="transmembrane region" description="Helical" evidence="5">
    <location>
        <begin position="103"/>
        <end position="122"/>
    </location>
</feature>
<evidence type="ECO:0000256" key="1">
    <source>
        <dbReference type="ARBA" id="ARBA00004141"/>
    </source>
</evidence>
<keyword evidence="2 5" id="KW-0812">Transmembrane</keyword>
<reference evidence="6 7" key="1">
    <citation type="submission" date="2021-01" db="EMBL/GenBank/DDBJ databases">
        <title>Chryseolinea sp. Jin1 Genome sequencing and assembly.</title>
        <authorList>
            <person name="Kim I."/>
        </authorList>
    </citation>
    <scope>NUCLEOTIDE SEQUENCE [LARGE SCALE GENOMIC DNA]</scope>
    <source>
        <strain evidence="6 7">Jin1</strain>
    </source>
</reference>
<accession>A0ABS1KRB9</accession>
<keyword evidence="3 5" id="KW-1133">Transmembrane helix</keyword>
<sequence length="165" mass="18071">MSIIDIVLIVFILIGAVGGYKEGFLIEMFSLVGIVLGVLGGFKLMGWAMVMLANRFNIDEKVLPYIAFGVVFVAIVVAVSLLARMLKASVNKTLLGSADQVAGAVLGMLKTTFMLSILLWIVDSLDIKFPSRYTEHSWVYPMVARVAPKVTQWIGAILPVFKDVF</sequence>
<dbReference type="Proteomes" id="UP000613030">
    <property type="component" value="Unassembled WGS sequence"/>
</dbReference>
<comment type="caution">
    <text evidence="6">The sequence shown here is derived from an EMBL/GenBank/DDBJ whole genome shotgun (WGS) entry which is preliminary data.</text>
</comment>
<evidence type="ECO:0000256" key="5">
    <source>
        <dbReference type="SAM" id="Phobius"/>
    </source>
</evidence>
<feature type="transmembrane region" description="Helical" evidence="5">
    <location>
        <begin position="62"/>
        <end position="83"/>
    </location>
</feature>
<protein>
    <submittedName>
        <fullName evidence="6">CvpA family protein</fullName>
    </submittedName>
</protein>
<evidence type="ECO:0000313" key="7">
    <source>
        <dbReference type="Proteomes" id="UP000613030"/>
    </source>
</evidence>
<feature type="transmembrane region" description="Helical" evidence="5">
    <location>
        <begin position="29"/>
        <end position="50"/>
    </location>
</feature>
<evidence type="ECO:0000256" key="3">
    <source>
        <dbReference type="ARBA" id="ARBA00022989"/>
    </source>
</evidence>
<name>A0ABS1KRB9_9BACT</name>
<evidence type="ECO:0000256" key="4">
    <source>
        <dbReference type="ARBA" id="ARBA00023136"/>
    </source>
</evidence>
<proteinExistence type="predicted"/>
<comment type="subcellular location">
    <subcellularLocation>
        <location evidence="1">Membrane</location>
        <topology evidence="1">Multi-pass membrane protein</topology>
    </subcellularLocation>
</comment>
<dbReference type="PANTHER" id="PTHR37306:SF1">
    <property type="entry name" value="COLICIN V PRODUCTION PROTEIN"/>
    <property type="match status" value="1"/>
</dbReference>
<dbReference type="InterPro" id="IPR003825">
    <property type="entry name" value="Colicin-V_CvpA"/>
</dbReference>
<evidence type="ECO:0000313" key="6">
    <source>
        <dbReference type="EMBL" id="MBL0741797.1"/>
    </source>
</evidence>
<dbReference type="RefSeq" id="WP_202009308.1">
    <property type="nucleotide sequence ID" value="NZ_JAERRB010000003.1"/>
</dbReference>